<gene>
    <name evidence="2" type="primary">trxA_1</name>
    <name evidence="2" type="ORF">BkAM31D_11300</name>
</gene>
<evidence type="ECO:0000313" key="2">
    <source>
        <dbReference type="EMBL" id="ARK30365.1"/>
    </source>
</evidence>
<dbReference type="InterPro" id="IPR036249">
    <property type="entry name" value="Thioredoxin-like_sf"/>
</dbReference>
<keyword evidence="3" id="KW-1185">Reference proteome</keyword>
<protein>
    <submittedName>
        <fullName evidence="2">Thioredoxin</fullName>
    </submittedName>
</protein>
<dbReference type="STRING" id="199441.BkAM31D_11300"/>
<organism evidence="2 3">
    <name type="scientific">Halalkalibacter krulwichiae</name>
    <dbReference type="NCBI Taxonomy" id="199441"/>
    <lineage>
        <taxon>Bacteria</taxon>
        <taxon>Bacillati</taxon>
        <taxon>Bacillota</taxon>
        <taxon>Bacilli</taxon>
        <taxon>Bacillales</taxon>
        <taxon>Bacillaceae</taxon>
        <taxon>Halalkalibacter</taxon>
    </lineage>
</organism>
<dbReference type="KEGG" id="bkw:BkAM31D_11300"/>
<dbReference type="InterPro" id="IPR013766">
    <property type="entry name" value="Thioredoxin_domain"/>
</dbReference>
<dbReference type="EMBL" id="CP020814">
    <property type="protein sequence ID" value="ARK30365.1"/>
    <property type="molecule type" value="Genomic_DNA"/>
</dbReference>
<dbReference type="SUPFAM" id="SSF52833">
    <property type="entry name" value="Thioredoxin-like"/>
    <property type="match status" value="1"/>
</dbReference>
<evidence type="ECO:0000259" key="1">
    <source>
        <dbReference type="Pfam" id="PF00085"/>
    </source>
</evidence>
<proteinExistence type="predicted"/>
<feature type="domain" description="Thioredoxin" evidence="1">
    <location>
        <begin position="4"/>
        <end position="87"/>
    </location>
</feature>
<dbReference type="Gene3D" id="3.40.30.10">
    <property type="entry name" value="Glutaredoxin"/>
    <property type="match status" value="1"/>
</dbReference>
<dbReference type="CDD" id="cd02947">
    <property type="entry name" value="TRX_family"/>
    <property type="match status" value="1"/>
</dbReference>
<evidence type="ECO:0000313" key="3">
    <source>
        <dbReference type="Proteomes" id="UP000193006"/>
    </source>
</evidence>
<accession>A0A1X9MAB7</accession>
<reference evidence="2 3" key="1">
    <citation type="submission" date="2017-04" db="EMBL/GenBank/DDBJ databases">
        <title>Bacillus krulwichiae AM31D Genome sequencing and assembly.</title>
        <authorList>
            <person name="Krulwich T.A."/>
            <person name="Anastor L."/>
            <person name="Ehrlich R."/>
            <person name="Ehrlich G.D."/>
            <person name="Janto B."/>
        </authorList>
    </citation>
    <scope>NUCLEOTIDE SEQUENCE [LARGE SCALE GENOMIC DNA]</scope>
    <source>
        <strain evidence="2 3">AM31D</strain>
    </source>
</reference>
<dbReference type="AlphaFoldDB" id="A0A1X9MAB7"/>
<name>A0A1X9MAB7_9BACI</name>
<sequence length="113" mass="12988">MEEISSKKLAEKLADRDPITIVFVYSPLCGTCKLAEKMLRVVQSSFDALPMYSLNINHSPLFAQQWKVKSVPCLFIFQRGLGVERIYAFRSISYVHEIVKRYATILSLQEKSK</sequence>
<dbReference type="RefSeq" id="WP_066151414.1">
    <property type="nucleotide sequence ID" value="NZ_CP020814.1"/>
</dbReference>
<dbReference type="Proteomes" id="UP000193006">
    <property type="component" value="Chromosome"/>
</dbReference>
<dbReference type="Pfam" id="PF00085">
    <property type="entry name" value="Thioredoxin"/>
    <property type="match status" value="1"/>
</dbReference>